<dbReference type="EMBL" id="DVJQ01000004">
    <property type="protein sequence ID" value="HIS73484.1"/>
    <property type="molecule type" value="Genomic_DNA"/>
</dbReference>
<dbReference type="Proteomes" id="UP000886865">
    <property type="component" value="Unassembled WGS sequence"/>
</dbReference>
<evidence type="ECO:0000313" key="2">
    <source>
        <dbReference type="EMBL" id="HIS73484.1"/>
    </source>
</evidence>
<dbReference type="SUPFAM" id="SSF55729">
    <property type="entry name" value="Acyl-CoA N-acyltransferases (Nat)"/>
    <property type="match status" value="1"/>
</dbReference>
<name>A0A9D1FH82_9BACT</name>
<dbReference type="AlphaFoldDB" id="A0A9D1FH82"/>
<proteinExistence type="predicted"/>
<reference evidence="2" key="1">
    <citation type="submission" date="2020-10" db="EMBL/GenBank/DDBJ databases">
        <authorList>
            <person name="Gilroy R."/>
        </authorList>
    </citation>
    <scope>NUCLEOTIDE SEQUENCE</scope>
    <source>
        <strain evidence="2">CHK152-2871</strain>
    </source>
</reference>
<dbReference type="GO" id="GO:0016747">
    <property type="term" value="F:acyltransferase activity, transferring groups other than amino-acyl groups"/>
    <property type="evidence" value="ECO:0007669"/>
    <property type="project" value="InterPro"/>
</dbReference>
<dbReference type="Gene3D" id="3.40.630.30">
    <property type="match status" value="1"/>
</dbReference>
<dbReference type="Pfam" id="PF13508">
    <property type="entry name" value="Acetyltransf_7"/>
    <property type="match status" value="1"/>
</dbReference>
<accession>A0A9D1FH82</accession>
<reference evidence="2" key="2">
    <citation type="journal article" date="2021" name="PeerJ">
        <title>Extensive microbial diversity within the chicken gut microbiome revealed by metagenomics and culture.</title>
        <authorList>
            <person name="Gilroy R."/>
            <person name="Ravi A."/>
            <person name="Getino M."/>
            <person name="Pursley I."/>
            <person name="Horton D.L."/>
            <person name="Alikhan N.F."/>
            <person name="Baker D."/>
            <person name="Gharbi K."/>
            <person name="Hall N."/>
            <person name="Watson M."/>
            <person name="Adriaenssens E.M."/>
            <person name="Foster-Nyarko E."/>
            <person name="Jarju S."/>
            <person name="Secka A."/>
            <person name="Antonio M."/>
            <person name="Oren A."/>
            <person name="Chaudhuri R.R."/>
            <person name="La Ragione R."/>
            <person name="Hildebrand F."/>
            <person name="Pallen M.J."/>
        </authorList>
    </citation>
    <scope>NUCLEOTIDE SEQUENCE</scope>
    <source>
        <strain evidence="2">CHK152-2871</strain>
    </source>
</reference>
<evidence type="ECO:0000313" key="3">
    <source>
        <dbReference type="Proteomes" id="UP000886865"/>
    </source>
</evidence>
<dbReference type="InterPro" id="IPR016181">
    <property type="entry name" value="Acyl_CoA_acyltransferase"/>
</dbReference>
<dbReference type="PROSITE" id="PS51186">
    <property type="entry name" value="GNAT"/>
    <property type="match status" value="1"/>
</dbReference>
<evidence type="ECO:0000259" key="1">
    <source>
        <dbReference type="PROSITE" id="PS51186"/>
    </source>
</evidence>
<dbReference type="CDD" id="cd04301">
    <property type="entry name" value="NAT_SF"/>
    <property type="match status" value="1"/>
</dbReference>
<comment type="caution">
    <text evidence="2">The sequence shown here is derived from an EMBL/GenBank/DDBJ whole genome shotgun (WGS) entry which is preliminary data.</text>
</comment>
<gene>
    <name evidence="2" type="ORF">IAA86_00515</name>
</gene>
<organism evidence="2 3">
    <name type="scientific">Candidatus Galligastranaerophilus intestinavium</name>
    <dbReference type="NCBI Taxonomy" id="2840836"/>
    <lineage>
        <taxon>Bacteria</taxon>
        <taxon>Candidatus Galligastranaerophilus</taxon>
    </lineage>
</organism>
<dbReference type="InterPro" id="IPR000182">
    <property type="entry name" value="GNAT_dom"/>
</dbReference>
<feature type="domain" description="N-acetyltransferase" evidence="1">
    <location>
        <begin position="1"/>
        <end position="148"/>
    </location>
</feature>
<sequence length="148" mass="17553">MQIKEITTNKTDYMDLLLIGDEDEKMVNKYIDYSIIFALYENNILTSLCAVITIDNETIEIKNLATYPEFQNRGYASALINFVCNKYKTNYKYLILGTGENNKILEFYKKRGFQESHRLQNFFINNYEHPIFEEGKQLIDMIYLKKIL</sequence>
<protein>
    <submittedName>
        <fullName evidence="2">GNAT family N-acetyltransferase</fullName>
    </submittedName>
</protein>